<feature type="transmembrane region" description="Helical" evidence="13">
    <location>
        <begin position="57"/>
        <end position="80"/>
    </location>
</feature>
<evidence type="ECO:0000256" key="6">
    <source>
        <dbReference type="ARBA" id="ARBA00022989"/>
    </source>
</evidence>
<evidence type="ECO:0000256" key="2">
    <source>
        <dbReference type="ARBA" id="ARBA00009849"/>
    </source>
</evidence>
<sequence>MVSELLLKILRSVPRITFNLQPASKAFTLQFDSDYIQMKARFLLTSVDFRSCHVKSLLVYVSIFLFMGATLLLTITITWICQCCSQQNRNLKSRRRVRQLSLILFCLGTCLFGNEHLNRSITKSVMGADYISRNILFVDSLCVSLNDSYLKAIKHIDSLERALENVAKTAPIANKTALKELEIVLHSTSQKIHSLGSDLSVLRSALSGNVFLERSFFYIQRFELERWILCATLLSIMLVVLFVGVIAFCRQSKKGTVVFSALGFAIFIVGWLLLTAIFPVYMALIDFCADGNHFIKNYLLNETVDLIEFYRTCSSSLVHDDLPFIVDINKISSQLISLQRMGPIFHANISVLFNNSNMTTELFKLVEMISDEMINALKSVGALETNFACYTYHKDVLAMNHGFCIDGMPSDYVEVDEEDPFFTRGNDSTIPVDIYGSHVLNPRTLLANSLDHAEQSVATISAICGLTNGSANNHASVSTPLLDLNAEQSASQWHHGLNSPPASSSTANAPPAVGTNRFLYTMRMEYLTDSVESGQPYPNLQEQFNV</sequence>
<dbReference type="AlphaFoldDB" id="A0A0N5D2I6"/>
<evidence type="ECO:0000256" key="12">
    <source>
        <dbReference type="ARBA" id="ARBA00023303"/>
    </source>
</evidence>
<evidence type="ECO:0000313" key="16">
    <source>
        <dbReference type="WBParaSite" id="TCLT_0000710001-mRNA-1"/>
    </source>
</evidence>
<dbReference type="GO" id="GO:0005886">
    <property type="term" value="C:plasma membrane"/>
    <property type="evidence" value="ECO:0007669"/>
    <property type="project" value="UniProtKB-SubCell"/>
</dbReference>
<comment type="similarity">
    <text evidence="2 13">Belongs to the tweety family.</text>
</comment>
<keyword evidence="15" id="KW-1185">Reference proteome</keyword>
<feature type="transmembrane region" description="Helical" evidence="13">
    <location>
        <begin position="100"/>
        <end position="117"/>
    </location>
</feature>
<accession>A0A0N5D2I6</accession>
<dbReference type="InterPro" id="IPR006990">
    <property type="entry name" value="Tweety"/>
</dbReference>
<evidence type="ECO:0000256" key="1">
    <source>
        <dbReference type="ARBA" id="ARBA00004651"/>
    </source>
</evidence>
<keyword evidence="4" id="KW-1003">Cell membrane</keyword>
<evidence type="ECO:0000256" key="10">
    <source>
        <dbReference type="ARBA" id="ARBA00023180"/>
    </source>
</evidence>
<dbReference type="OMA" id="ASYIEYY"/>
<dbReference type="Pfam" id="PF04906">
    <property type="entry name" value="Tweety"/>
    <property type="match status" value="1"/>
</dbReference>
<comment type="subcellular location">
    <subcellularLocation>
        <location evidence="1">Cell membrane</location>
        <topology evidence="1">Multi-pass membrane protein</topology>
    </subcellularLocation>
</comment>
<dbReference type="PANTHER" id="PTHR12424:SF8">
    <property type="entry name" value="PROTEIN TWEETY"/>
    <property type="match status" value="1"/>
</dbReference>
<comment type="caution">
    <text evidence="13">Lacks conserved residue(s) required for the propagation of feature annotation.</text>
</comment>
<keyword evidence="12 13" id="KW-0407">Ion channel</keyword>
<keyword evidence="10" id="KW-0325">Glycoprotein</keyword>
<keyword evidence="9 13" id="KW-0869">Chloride channel</keyword>
<keyword evidence="7 13" id="KW-0406">Ion transport</keyword>
<evidence type="ECO:0000256" key="11">
    <source>
        <dbReference type="ARBA" id="ARBA00023214"/>
    </source>
</evidence>
<dbReference type="WBParaSite" id="TCLT_0000710001-mRNA-1">
    <property type="protein sequence ID" value="TCLT_0000710001-mRNA-1"/>
    <property type="gene ID" value="TCLT_0000710001"/>
</dbReference>
<keyword evidence="11 13" id="KW-0868">Chloride</keyword>
<name>A0A0N5D2I6_THECL</name>
<proteinExistence type="inferred from homology"/>
<dbReference type="Proteomes" id="UP000276776">
    <property type="component" value="Unassembled WGS sequence"/>
</dbReference>
<organism evidence="16">
    <name type="scientific">Thelazia callipaeda</name>
    <name type="common">Oriental eyeworm</name>
    <name type="synonym">Parasitic nematode</name>
    <dbReference type="NCBI Taxonomy" id="103827"/>
    <lineage>
        <taxon>Eukaryota</taxon>
        <taxon>Metazoa</taxon>
        <taxon>Ecdysozoa</taxon>
        <taxon>Nematoda</taxon>
        <taxon>Chromadorea</taxon>
        <taxon>Rhabditida</taxon>
        <taxon>Spirurina</taxon>
        <taxon>Spiruromorpha</taxon>
        <taxon>Thelazioidea</taxon>
        <taxon>Thelaziidae</taxon>
        <taxon>Thelazia</taxon>
    </lineage>
</organism>
<evidence type="ECO:0000313" key="15">
    <source>
        <dbReference type="Proteomes" id="UP000276776"/>
    </source>
</evidence>
<dbReference type="GO" id="GO:0072320">
    <property type="term" value="F:volume-sensitive chloride channel activity"/>
    <property type="evidence" value="ECO:0007669"/>
    <property type="project" value="TreeGrafter"/>
</dbReference>
<feature type="transmembrane region" description="Helical" evidence="13">
    <location>
        <begin position="226"/>
        <end position="249"/>
    </location>
</feature>
<gene>
    <name evidence="14" type="ORF">TCLT_LOCUS7089</name>
</gene>
<dbReference type="PANTHER" id="PTHR12424">
    <property type="entry name" value="TWEETY-RELATED"/>
    <property type="match status" value="1"/>
</dbReference>
<evidence type="ECO:0000256" key="13">
    <source>
        <dbReference type="RuleBase" id="RU361114"/>
    </source>
</evidence>
<keyword evidence="8 13" id="KW-0472">Membrane</keyword>
<comment type="function">
    <text evidence="13">Probable chloride channel.</text>
</comment>
<keyword evidence="5 13" id="KW-0812">Transmembrane</keyword>
<evidence type="ECO:0000256" key="5">
    <source>
        <dbReference type="ARBA" id="ARBA00022692"/>
    </source>
</evidence>
<evidence type="ECO:0000256" key="3">
    <source>
        <dbReference type="ARBA" id="ARBA00022448"/>
    </source>
</evidence>
<dbReference type="EMBL" id="UYYF01004473">
    <property type="protein sequence ID" value="VDN04512.1"/>
    <property type="molecule type" value="Genomic_DNA"/>
</dbReference>
<keyword evidence="3 13" id="KW-0813">Transport</keyword>
<evidence type="ECO:0000256" key="8">
    <source>
        <dbReference type="ARBA" id="ARBA00023136"/>
    </source>
</evidence>
<protein>
    <recommendedName>
        <fullName evidence="13">Protein tweety homolog</fullName>
    </recommendedName>
</protein>
<keyword evidence="6 13" id="KW-1133">Transmembrane helix</keyword>
<reference evidence="14 15" key="2">
    <citation type="submission" date="2018-11" db="EMBL/GenBank/DDBJ databases">
        <authorList>
            <consortium name="Pathogen Informatics"/>
        </authorList>
    </citation>
    <scope>NUCLEOTIDE SEQUENCE [LARGE SCALE GENOMIC DNA]</scope>
</reference>
<dbReference type="STRING" id="103827.A0A0N5D2I6"/>
<reference evidence="16" key="1">
    <citation type="submission" date="2017-02" db="UniProtKB">
        <authorList>
            <consortium name="WormBaseParasite"/>
        </authorList>
    </citation>
    <scope>IDENTIFICATION</scope>
</reference>
<dbReference type="GO" id="GO:0005229">
    <property type="term" value="F:intracellularly calcium-gated chloride channel activity"/>
    <property type="evidence" value="ECO:0007669"/>
    <property type="project" value="TreeGrafter"/>
</dbReference>
<dbReference type="OrthoDB" id="187568at2759"/>
<evidence type="ECO:0000256" key="4">
    <source>
        <dbReference type="ARBA" id="ARBA00022475"/>
    </source>
</evidence>
<dbReference type="GO" id="GO:0034707">
    <property type="term" value="C:chloride channel complex"/>
    <property type="evidence" value="ECO:0007669"/>
    <property type="project" value="UniProtKB-UniRule"/>
</dbReference>
<evidence type="ECO:0000256" key="7">
    <source>
        <dbReference type="ARBA" id="ARBA00023065"/>
    </source>
</evidence>
<evidence type="ECO:0000313" key="14">
    <source>
        <dbReference type="EMBL" id="VDN04512.1"/>
    </source>
</evidence>
<feature type="transmembrane region" description="Helical" evidence="13">
    <location>
        <begin position="261"/>
        <end position="284"/>
    </location>
</feature>
<evidence type="ECO:0000256" key="9">
    <source>
        <dbReference type="ARBA" id="ARBA00023173"/>
    </source>
</evidence>